<dbReference type="EMBL" id="CP015961">
    <property type="protein sequence ID" value="ANI91859.1"/>
    <property type="molecule type" value="Genomic_DNA"/>
</dbReference>
<dbReference type="CDD" id="cd02440">
    <property type="entry name" value="AdoMet_MTases"/>
    <property type="match status" value="1"/>
</dbReference>
<dbReference type="AlphaFoldDB" id="A0A173LJA7"/>
<dbReference type="STRING" id="499555.BJL86_1067"/>
<dbReference type="Pfam" id="PF08241">
    <property type="entry name" value="Methyltransf_11"/>
    <property type="match status" value="1"/>
</dbReference>
<dbReference type="PANTHER" id="PTHR43861">
    <property type="entry name" value="TRANS-ACONITATE 2-METHYLTRANSFERASE-RELATED"/>
    <property type="match status" value="1"/>
</dbReference>
<protein>
    <submittedName>
        <fullName evidence="2">Phosphoethanolamine N-methyltransferase 2</fullName>
    </submittedName>
</protein>
<evidence type="ECO:0000259" key="1">
    <source>
        <dbReference type="Pfam" id="PF08241"/>
    </source>
</evidence>
<dbReference type="Proteomes" id="UP000186104">
    <property type="component" value="Chromosome"/>
</dbReference>
<evidence type="ECO:0000313" key="2">
    <source>
        <dbReference type="EMBL" id="ANI91859.1"/>
    </source>
</evidence>
<dbReference type="InterPro" id="IPR029063">
    <property type="entry name" value="SAM-dependent_MTases_sf"/>
</dbReference>
<dbReference type="OrthoDB" id="9777638at2"/>
<keyword evidence="2" id="KW-0808">Transferase</keyword>
<sequence>MNNDSAATEWESKAAEWVRHRDIYDRAFAAVTDAVLARADLRPGHRVLDVGCGAGTLLSRAHELGALPYGVDISAPMVSAARERVPAATVVSGDAQEADLLTETGSAPFDRIVSRFGVMFFSDPAAAFANLRRACVPGARIAFASWHHSAENIFGHGLRRVAATLPAGTLPPAPGIDSPGPLGLATASKIGTSMTPGGWTDIKATPVSVEINYGTEESTGVDERMQIALAGNTGRALREAIVAERGEAGWSEALKTIRADVADSITDGAVRFTDTVWIVSAINPGS</sequence>
<organism evidence="2 3">
    <name type="scientific">Dietzia timorensis</name>
    <dbReference type="NCBI Taxonomy" id="499555"/>
    <lineage>
        <taxon>Bacteria</taxon>
        <taxon>Bacillati</taxon>
        <taxon>Actinomycetota</taxon>
        <taxon>Actinomycetes</taxon>
        <taxon>Mycobacteriales</taxon>
        <taxon>Dietziaceae</taxon>
        <taxon>Dietzia</taxon>
    </lineage>
</organism>
<dbReference type="GO" id="GO:0032259">
    <property type="term" value="P:methylation"/>
    <property type="evidence" value="ECO:0007669"/>
    <property type="project" value="UniProtKB-KW"/>
</dbReference>
<name>A0A173LJA7_9ACTN</name>
<dbReference type="Gene3D" id="3.40.50.150">
    <property type="entry name" value="Vaccinia Virus protein VP39"/>
    <property type="match status" value="1"/>
</dbReference>
<dbReference type="KEGG" id="dtm:BJL86_1067"/>
<gene>
    <name evidence="2" type="ORF">BJL86_1067</name>
</gene>
<dbReference type="GO" id="GO:0008757">
    <property type="term" value="F:S-adenosylmethionine-dependent methyltransferase activity"/>
    <property type="evidence" value="ECO:0007669"/>
    <property type="project" value="InterPro"/>
</dbReference>
<feature type="domain" description="Methyltransferase type 11" evidence="1">
    <location>
        <begin position="48"/>
        <end position="143"/>
    </location>
</feature>
<evidence type="ECO:0000313" key="3">
    <source>
        <dbReference type="Proteomes" id="UP000186104"/>
    </source>
</evidence>
<proteinExistence type="predicted"/>
<dbReference type="RefSeq" id="WP_067474899.1">
    <property type="nucleotide sequence ID" value="NZ_CP015961.1"/>
</dbReference>
<dbReference type="SUPFAM" id="SSF53335">
    <property type="entry name" value="S-adenosyl-L-methionine-dependent methyltransferases"/>
    <property type="match status" value="1"/>
</dbReference>
<reference evidence="2 3" key="1">
    <citation type="submission" date="2016-06" db="EMBL/GenBank/DDBJ databases">
        <title>Complete genome sequence of a saline-alkali tolerant type strain Dietzia timorensis ID05-A0528T.</title>
        <authorList>
            <person name="Wu X."/>
        </authorList>
    </citation>
    <scope>NUCLEOTIDE SEQUENCE [LARGE SCALE GENOMIC DNA]</scope>
    <source>
        <strain evidence="2 3">ID05-A0528</strain>
    </source>
</reference>
<dbReference type="InterPro" id="IPR013216">
    <property type="entry name" value="Methyltransf_11"/>
</dbReference>
<keyword evidence="3" id="KW-1185">Reference proteome</keyword>
<accession>A0A173LJA7</accession>
<keyword evidence="2" id="KW-0489">Methyltransferase</keyword>
<dbReference type="PANTHER" id="PTHR43861:SF1">
    <property type="entry name" value="TRANS-ACONITATE 2-METHYLTRANSFERASE"/>
    <property type="match status" value="1"/>
</dbReference>